<reference evidence="3" key="1">
    <citation type="submission" date="2012-12" db="EMBL/GenBank/DDBJ databases">
        <authorList>
            <person name="Hellsten U."/>
            <person name="Grimwood J."/>
            <person name="Chapman J.A."/>
            <person name="Shapiro H."/>
            <person name="Aerts A."/>
            <person name="Otillar R.P."/>
            <person name="Terry A.Y."/>
            <person name="Boore J.L."/>
            <person name="Simakov O."/>
            <person name="Marletaz F."/>
            <person name="Cho S.-J."/>
            <person name="Edsinger-Gonzales E."/>
            <person name="Havlak P."/>
            <person name="Kuo D.-H."/>
            <person name="Larsson T."/>
            <person name="Lv J."/>
            <person name="Arendt D."/>
            <person name="Savage R."/>
            <person name="Osoegawa K."/>
            <person name="de Jong P."/>
            <person name="Lindberg D.R."/>
            <person name="Seaver E.C."/>
            <person name="Weisblat D.A."/>
            <person name="Putnam N.H."/>
            <person name="Grigoriev I.V."/>
            <person name="Rokhsar D.S."/>
        </authorList>
    </citation>
    <scope>NUCLEOTIDE SEQUENCE</scope>
    <source>
        <strain evidence="3">I ESC-2004</strain>
    </source>
</reference>
<name>R7TRJ0_CAPTE</name>
<sequence>MTVNGSEIFLTIDFRSVDVIELPAELLPAELDLDIPEGYAAYPGISVGGGGEQSGAFNGDECSLACVNETTCVAFDFTYGNDGNGNSVGRCWFHEVATKCDTITDNPISYHMTELPFCTTDDWTTKTAAGTNPSS</sequence>
<dbReference type="EMBL" id="AMQN01012690">
    <property type="status" value="NOT_ANNOTATED_CDS"/>
    <property type="molecule type" value="Genomic_DNA"/>
</dbReference>
<dbReference type="EMBL" id="KB309686">
    <property type="protein sequence ID" value="ELT93645.1"/>
    <property type="molecule type" value="Genomic_DNA"/>
</dbReference>
<evidence type="ECO:0000313" key="2">
    <source>
        <dbReference type="EnsemblMetazoa" id="CapteP220918"/>
    </source>
</evidence>
<dbReference type="Proteomes" id="UP000014760">
    <property type="component" value="Unassembled WGS sequence"/>
</dbReference>
<dbReference type="Gene3D" id="3.50.4.10">
    <property type="entry name" value="Hepatocyte Growth Factor"/>
    <property type="match status" value="1"/>
</dbReference>
<protein>
    <recommendedName>
        <fullName evidence="4">Apple domain-containing protein</fullName>
    </recommendedName>
</protein>
<accession>R7TRJ0</accession>
<organism evidence="1">
    <name type="scientific">Capitella teleta</name>
    <name type="common">Polychaete worm</name>
    <dbReference type="NCBI Taxonomy" id="283909"/>
    <lineage>
        <taxon>Eukaryota</taxon>
        <taxon>Metazoa</taxon>
        <taxon>Spiralia</taxon>
        <taxon>Lophotrochozoa</taxon>
        <taxon>Annelida</taxon>
        <taxon>Polychaeta</taxon>
        <taxon>Sedentaria</taxon>
        <taxon>Scolecida</taxon>
        <taxon>Capitellidae</taxon>
        <taxon>Capitella</taxon>
    </lineage>
</organism>
<reference evidence="1 3" key="2">
    <citation type="journal article" date="2013" name="Nature">
        <title>Insights into bilaterian evolution from three spiralian genomes.</title>
        <authorList>
            <person name="Simakov O."/>
            <person name="Marletaz F."/>
            <person name="Cho S.J."/>
            <person name="Edsinger-Gonzales E."/>
            <person name="Havlak P."/>
            <person name="Hellsten U."/>
            <person name="Kuo D.H."/>
            <person name="Larsson T."/>
            <person name="Lv J."/>
            <person name="Arendt D."/>
            <person name="Savage R."/>
            <person name="Osoegawa K."/>
            <person name="de Jong P."/>
            <person name="Grimwood J."/>
            <person name="Chapman J.A."/>
            <person name="Shapiro H."/>
            <person name="Aerts A."/>
            <person name="Otillar R.P."/>
            <person name="Terry A.Y."/>
            <person name="Boore J.L."/>
            <person name="Grigoriev I.V."/>
            <person name="Lindberg D.R."/>
            <person name="Seaver E.C."/>
            <person name="Weisblat D.A."/>
            <person name="Putnam N.H."/>
            <person name="Rokhsar D.S."/>
        </authorList>
    </citation>
    <scope>NUCLEOTIDE SEQUENCE</scope>
    <source>
        <strain evidence="1 3">I ESC-2004</strain>
    </source>
</reference>
<dbReference type="EnsemblMetazoa" id="CapteT220918">
    <property type="protein sequence ID" value="CapteP220918"/>
    <property type="gene ID" value="CapteG220918"/>
</dbReference>
<keyword evidence="3" id="KW-1185">Reference proteome</keyword>
<dbReference type="AlphaFoldDB" id="R7TRJ0"/>
<gene>
    <name evidence="1" type="ORF">CAPTEDRAFT_220918</name>
</gene>
<evidence type="ECO:0000313" key="1">
    <source>
        <dbReference type="EMBL" id="ELT93645.1"/>
    </source>
</evidence>
<evidence type="ECO:0000313" key="3">
    <source>
        <dbReference type="Proteomes" id="UP000014760"/>
    </source>
</evidence>
<reference evidence="2" key="3">
    <citation type="submission" date="2015-06" db="UniProtKB">
        <authorList>
            <consortium name="EnsemblMetazoa"/>
        </authorList>
    </citation>
    <scope>IDENTIFICATION</scope>
</reference>
<proteinExistence type="predicted"/>
<evidence type="ECO:0008006" key="4">
    <source>
        <dbReference type="Google" id="ProtNLM"/>
    </source>
</evidence>
<dbReference type="HOGENOM" id="CLU_1887712_0_0_1"/>